<dbReference type="CDD" id="cd02522">
    <property type="entry name" value="GT_2_like_a"/>
    <property type="match status" value="1"/>
</dbReference>
<dbReference type="GO" id="GO:0005886">
    <property type="term" value="C:plasma membrane"/>
    <property type="evidence" value="ECO:0007669"/>
    <property type="project" value="UniProtKB-SubCell"/>
</dbReference>
<proteinExistence type="predicted"/>
<evidence type="ECO:0000259" key="6">
    <source>
        <dbReference type="Pfam" id="PF00535"/>
    </source>
</evidence>
<gene>
    <name evidence="7" type="ORF">U27_01462</name>
</gene>
<dbReference type="STRING" id="1499967.U27_01462"/>
<feature type="domain" description="Glycosyltransferase 2-like" evidence="6">
    <location>
        <begin position="8"/>
        <end position="130"/>
    </location>
</feature>
<dbReference type="Gene3D" id="3.90.550.10">
    <property type="entry name" value="Spore Coat Polysaccharide Biosynthesis Protein SpsA, Chain A"/>
    <property type="match status" value="1"/>
</dbReference>
<keyword evidence="3" id="KW-0328">Glycosyltransferase</keyword>
<evidence type="ECO:0000313" key="7">
    <source>
        <dbReference type="EMBL" id="GAK61561.1"/>
    </source>
</evidence>
<dbReference type="GO" id="GO:0016757">
    <property type="term" value="F:glycosyltransferase activity"/>
    <property type="evidence" value="ECO:0007669"/>
    <property type="project" value="UniProtKB-KW"/>
</dbReference>
<dbReference type="InterPro" id="IPR026461">
    <property type="entry name" value="Trfase_2_rSAM/seldom_assoc"/>
</dbReference>
<reference evidence="7" key="1">
    <citation type="journal article" date="2015" name="PeerJ">
        <title>First genomic representation of candidate bacterial phylum KSB3 points to enhanced environmental sensing as a trigger of wastewater bulking.</title>
        <authorList>
            <person name="Sekiguchi Y."/>
            <person name="Ohashi A."/>
            <person name="Parks D.H."/>
            <person name="Yamauchi T."/>
            <person name="Tyson G.W."/>
            <person name="Hugenholtz P."/>
        </authorList>
    </citation>
    <scope>NUCLEOTIDE SEQUENCE [LARGE SCALE GENOMIC DNA]</scope>
</reference>
<organism evidence="7">
    <name type="scientific">Vecturithrix granuli</name>
    <dbReference type="NCBI Taxonomy" id="1499967"/>
    <lineage>
        <taxon>Bacteria</taxon>
        <taxon>Candidatus Moduliflexota</taxon>
        <taxon>Candidatus Vecturitrichia</taxon>
        <taxon>Candidatus Vecturitrichales</taxon>
        <taxon>Candidatus Vecturitrichaceae</taxon>
        <taxon>Candidatus Vecturithrix</taxon>
    </lineage>
</organism>
<evidence type="ECO:0000256" key="2">
    <source>
        <dbReference type="ARBA" id="ARBA00022475"/>
    </source>
</evidence>
<comment type="subcellular location">
    <subcellularLocation>
        <location evidence="1">Cell membrane</location>
    </subcellularLocation>
</comment>
<name>A0A081CAF6_VECG1</name>
<keyword evidence="8" id="KW-1185">Reference proteome</keyword>
<dbReference type="AlphaFoldDB" id="A0A081CAF6"/>
<evidence type="ECO:0000256" key="1">
    <source>
        <dbReference type="ARBA" id="ARBA00004236"/>
    </source>
</evidence>
<keyword evidence="5" id="KW-0472">Membrane</keyword>
<dbReference type="Proteomes" id="UP000030661">
    <property type="component" value="Unassembled WGS sequence"/>
</dbReference>
<dbReference type="InterPro" id="IPR029044">
    <property type="entry name" value="Nucleotide-diphossugar_trans"/>
</dbReference>
<evidence type="ECO:0000256" key="4">
    <source>
        <dbReference type="ARBA" id="ARBA00022679"/>
    </source>
</evidence>
<evidence type="ECO:0000256" key="5">
    <source>
        <dbReference type="ARBA" id="ARBA00023136"/>
    </source>
</evidence>
<keyword evidence="2" id="KW-1003">Cell membrane</keyword>
<dbReference type="PANTHER" id="PTHR43646:SF2">
    <property type="entry name" value="GLYCOSYLTRANSFERASE 2-LIKE DOMAIN-CONTAINING PROTEIN"/>
    <property type="match status" value="1"/>
</dbReference>
<dbReference type="EMBL" id="DF820480">
    <property type="protein sequence ID" value="GAK61561.1"/>
    <property type="molecule type" value="Genomic_DNA"/>
</dbReference>
<accession>A0A081CAF6</accession>
<evidence type="ECO:0000313" key="8">
    <source>
        <dbReference type="Proteomes" id="UP000030661"/>
    </source>
</evidence>
<dbReference type="HOGENOM" id="CLU_025996_17_3_0"/>
<evidence type="ECO:0000256" key="3">
    <source>
        <dbReference type="ARBA" id="ARBA00022676"/>
    </source>
</evidence>
<dbReference type="eggNOG" id="COG1215">
    <property type="taxonomic scope" value="Bacteria"/>
</dbReference>
<dbReference type="InterPro" id="IPR001173">
    <property type="entry name" value="Glyco_trans_2-like"/>
</dbReference>
<keyword evidence="4 7" id="KW-0808">Transferase</keyword>
<dbReference type="Pfam" id="PF00535">
    <property type="entry name" value="Glycos_transf_2"/>
    <property type="match status" value="1"/>
</dbReference>
<dbReference type="NCBIfam" id="TIGR04283">
    <property type="entry name" value="glyco_like_mftF"/>
    <property type="match status" value="1"/>
</dbReference>
<sequence>MFAVYPFSCIIPALHEAEGINACLERLFRHVTPDICEVIVVDGDAEGSTIRQITYPNVVTFCALRGRGAQMNAGARQARGERLIFLHADTVLPANALVLVQETLAKPDFVAGAFTLRFDSPRMAFRLIELAASWRYRFTRLPYGDQAIFMTRAYFWKIGGFAEIPLMEDLDLMRRTKRRGDRICILPDAVTTSARRWEQEGVLYCVLRSWILASLFCAGVSPRTLSRYYRVWRVGAHHHTEEPV</sequence>
<protein>
    <submittedName>
        <fullName evidence="7">Glycosyltransferase involved in cell wall biogenesis</fullName>
    </submittedName>
</protein>
<dbReference type="SUPFAM" id="SSF53448">
    <property type="entry name" value="Nucleotide-diphospho-sugar transferases"/>
    <property type="match status" value="1"/>
</dbReference>
<dbReference type="PANTHER" id="PTHR43646">
    <property type="entry name" value="GLYCOSYLTRANSFERASE"/>
    <property type="match status" value="1"/>
</dbReference>